<sequence>MSRWLLRGLLAALVLIGGGYLALGQPRPDFSTAWLEAHPLLAFLLAGTAGFADGLNPCAIATLLLFMGALTVVVERASRSGNVLGARAYVWSVAGAYILGIFLLYFTLGAGFVEVTSLRVFGNTHVFTRIAGLIAVVLGLVMIAEVLYPGIPVKLSMPAGLHRVARRWGRRTTAGAALVGGVLIGVCTIPCGGAMYLAVAALIGGVSSKLYAYSLLLVYNLAFVLPLVLLVAVGSSRSVLRELGRLHIVYRSRLKLGLGAFVVLVGLFALW</sequence>
<dbReference type="STRING" id="869210.Marky_1035"/>
<dbReference type="RefSeq" id="WP_013703825.1">
    <property type="nucleotide sequence ID" value="NC_015387.1"/>
</dbReference>
<evidence type="ECO:0000313" key="2">
    <source>
        <dbReference type="EMBL" id="AEB11777.1"/>
    </source>
</evidence>
<dbReference type="AlphaFoldDB" id="F2NM89"/>
<feature type="transmembrane region" description="Helical" evidence="1">
    <location>
        <begin position="254"/>
        <end position="270"/>
    </location>
</feature>
<evidence type="ECO:0000313" key="3">
    <source>
        <dbReference type="Proteomes" id="UP000007030"/>
    </source>
</evidence>
<dbReference type="HOGENOM" id="CLU_979474_0_0_0"/>
<feature type="transmembrane region" description="Helical" evidence="1">
    <location>
        <begin position="210"/>
        <end position="233"/>
    </location>
</feature>
<dbReference type="EMBL" id="CP002630">
    <property type="protein sequence ID" value="AEB11777.1"/>
    <property type="molecule type" value="Genomic_DNA"/>
</dbReference>
<protein>
    <submittedName>
        <fullName evidence="2">Cytochrome c biogenesis protein transmembrane region</fullName>
    </submittedName>
</protein>
<dbReference type="Proteomes" id="UP000007030">
    <property type="component" value="Chromosome"/>
</dbReference>
<proteinExistence type="predicted"/>
<keyword evidence="3" id="KW-1185">Reference proteome</keyword>
<dbReference type="OrthoDB" id="9797355at2"/>
<feature type="transmembrane region" description="Helical" evidence="1">
    <location>
        <begin position="176"/>
        <end position="204"/>
    </location>
</feature>
<keyword evidence="1" id="KW-0472">Membrane</keyword>
<evidence type="ECO:0000256" key="1">
    <source>
        <dbReference type="SAM" id="Phobius"/>
    </source>
</evidence>
<keyword evidence="1" id="KW-1133">Transmembrane helix</keyword>
<dbReference type="eggNOG" id="COG0785">
    <property type="taxonomic scope" value="Bacteria"/>
</dbReference>
<keyword evidence="1 2" id="KW-0812">Transmembrane</keyword>
<feature type="transmembrane region" description="Helical" evidence="1">
    <location>
        <begin position="88"/>
        <end position="106"/>
    </location>
</feature>
<feature type="transmembrane region" description="Helical" evidence="1">
    <location>
        <begin position="126"/>
        <end position="148"/>
    </location>
</feature>
<feature type="transmembrane region" description="Helical" evidence="1">
    <location>
        <begin position="40"/>
        <end position="67"/>
    </location>
</feature>
<name>F2NM89_MARHT</name>
<gene>
    <name evidence="2" type="ordered locus">Marky_1035</name>
</gene>
<organism evidence="2 3">
    <name type="scientific">Marinithermus hydrothermalis (strain DSM 14884 / JCM 11576 / T1)</name>
    <dbReference type="NCBI Taxonomy" id="869210"/>
    <lineage>
        <taxon>Bacteria</taxon>
        <taxon>Thermotogati</taxon>
        <taxon>Deinococcota</taxon>
        <taxon>Deinococci</taxon>
        <taxon>Thermales</taxon>
        <taxon>Thermaceae</taxon>
        <taxon>Marinithermus</taxon>
    </lineage>
</organism>
<reference evidence="2 3" key="1">
    <citation type="journal article" date="2012" name="Stand. Genomic Sci.">
        <title>Complete genome sequence of the aerobic, heterotroph Marinithermus hydrothermalis type strain (T1(T)) from a deep-sea hydrothermal vent chimney.</title>
        <authorList>
            <person name="Copeland A."/>
            <person name="Gu W."/>
            <person name="Yasawong M."/>
            <person name="Lapidus A."/>
            <person name="Lucas S."/>
            <person name="Deshpande S."/>
            <person name="Pagani I."/>
            <person name="Tapia R."/>
            <person name="Cheng J.F."/>
            <person name="Goodwin L.A."/>
            <person name="Pitluck S."/>
            <person name="Liolios K."/>
            <person name="Ivanova N."/>
            <person name="Mavromatis K."/>
            <person name="Mikhailova N."/>
            <person name="Pati A."/>
            <person name="Chen A."/>
            <person name="Palaniappan K."/>
            <person name="Land M."/>
            <person name="Pan C."/>
            <person name="Brambilla E.M."/>
            <person name="Rohde M."/>
            <person name="Tindall B.J."/>
            <person name="Sikorski J."/>
            <person name="Goker M."/>
            <person name="Detter J.C."/>
            <person name="Bristow J."/>
            <person name="Eisen J.A."/>
            <person name="Markowitz V."/>
            <person name="Hugenholtz P."/>
            <person name="Kyrpides N.C."/>
            <person name="Klenk H.P."/>
            <person name="Woyke T."/>
        </authorList>
    </citation>
    <scope>NUCLEOTIDE SEQUENCE [LARGE SCALE GENOMIC DNA]</scope>
    <source>
        <strain evidence="3">DSM 14884 / JCM 11576 / T1</strain>
    </source>
</reference>
<accession>F2NM89</accession>
<dbReference type="KEGG" id="mhd:Marky_1035"/>